<reference evidence="4 5" key="1">
    <citation type="submission" date="2020-06" db="EMBL/GenBank/DDBJ databases">
        <authorList>
            <person name="Li R."/>
            <person name="Bekaert M."/>
        </authorList>
    </citation>
    <scope>NUCLEOTIDE SEQUENCE [LARGE SCALE GENOMIC DNA]</scope>
    <source>
        <strain evidence="5">wild</strain>
    </source>
</reference>
<dbReference type="InterPro" id="IPR015943">
    <property type="entry name" value="WD40/YVTN_repeat-like_dom_sf"/>
</dbReference>
<dbReference type="Pfam" id="PF00400">
    <property type="entry name" value="WD40"/>
    <property type="match status" value="6"/>
</dbReference>
<dbReference type="InterPro" id="IPR001680">
    <property type="entry name" value="WD40_rpt"/>
</dbReference>
<sequence length="1569" mass="175544">MLSTRWNVPWISREIKTMIRRKQRVYNKAKRTNNETHWEEFKLLRKTVKTKLEEAHQNYISQILEVDEEGERKTPVVGKKFWQYVKSKKRDSCGIAPLSSNGKLMEDSKGKAEALNHQFVSVFTDENISSQPKLNGSPSPDIDHLEITVEGKKRRMAKQVGLLPAGCQPWNVDVVAASGDRFVYCATLCVYIYQLDRKFQEFRLVSIMSEHKKTITAIAFNPRNPDFLASAGADRKVIIWNVANQKLVARMDTADTPKAIGWCYDQLDTLSFAGGKGPVQMWKFQDGLMIKTCREASGFPSSILLLRWHPKNTGRLAVGHQNGAISICNVGGKSYKNTLGPEDEDDSEMEDPVSSLQWDPLSTDYLIMCNVRAGVRLIDTESQSVIMKFTPPSAASSISAMSWINNAPGIFVTGDVRSGILRIWNVSMSKPIETIKIKKTGIHALQAITTKIMKPKDGREGHVSSTSAADSPAMVNQAHFAVPPAQILCTFHDGGVGLYDLGLKKWKFLREEGHIETIFECIFCPDDVDLLATASFDGTVKVWNVTDMEAVKTSPGNVGVIYSICWAPADLNCLVAGTSKKGIFIWNYTTNRITQRFHEHGESPVFGVAWNQSDSRRIMSVGQDCYCIIRLVNGEVIQKYRHPEPVFGCDWSPHNKDMLVTGCGDMKVRVYYIPTSADAPLKVFTGHTAKVFKVKWCPLRESIICSGSDDGTVRVWDYTQGACICVLNGHTAPIRGLLWNTEIPYLLITGSWDYSIRIWDLRDGACIDTILDHGADVYGLTSHPDRPFLIASSSRDSTVRLWNITPLVQPLEMNIIAGKPWSEIFGTVESAMVPGQNPLMIGRASIERKIKQLELAGLKDVRPQTLKVFSKFFSQPAGSNNLWDLVSVVQGMDDILLGENYSKGIMHVKHLTKFKASEAQTLEMAKMSKFGGGIGAPTREEHLKESAKIHMQLGNIQRYCEVLVELGQWEKALAVSPGVSLEYWKSLTKRYALRLIKDESDEVVPFGVAVGDTELLISNFTTRGQLFEAVLTAQVACEGAFIPQQNSSSSPGLPNGTDLPSKQEDKLLKNCVHRLADWYFYNGSPILSACCYLSKNDVKVRYFYNGSPTLSACCYLFKDDVKVRYFYNGSPILSACCYLSKDDVKVRYFYNGYPILSACCYLSKNDVKVRYFYNGYPILSACCYLSKDDVKVKYFYNGSPILSACCYLSKNDVKLSKDDVKVRYFYNGSPILSACCYLSKDDVKVRYFYNGSPILSACCYLSKDDVKGAIGILIRGHELELAVAMGTVLGNVSEQTYLAIEYLSRRCEHHGKWELAIDLLKLIPDNSLLLAKCCSRCSASKDEINSLHKRAGLPSTEDCLTEAEKLKNVINCFECAKYYLLSPSPEIGLNIGLQDVKKKLSTGYWDIDEVFSVLQLISCIRSDKLEQNNEMRYEVLCLCSYIGALMAIRKGYDQIVLFLLSLARTLMQRHNLTLPITDQMIEKEQKAWNVILNHKDERSLTFEIDVTSLNISPDILTDFQNLVKKAGLEKSLVGVGPDLVASSHLPSHSDVHISVITGTRIMVSCSDET</sequence>
<dbReference type="InterPro" id="IPR020472">
    <property type="entry name" value="WD40_PAC1"/>
</dbReference>
<dbReference type="InterPro" id="IPR019775">
    <property type="entry name" value="WD40_repeat_CS"/>
</dbReference>
<feature type="repeat" description="WD" evidence="3">
    <location>
        <begin position="208"/>
        <end position="250"/>
    </location>
</feature>
<keyword evidence="2" id="KW-0677">Repeat</keyword>
<evidence type="ECO:0000256" key="1">
    <source>
        <dbReference type="ARBA" id="ARBA00022574"/>
    </source>
</evidence>
<dbReference type="InterPro" id="IPR036322">
    <property type="entry name" value="WD40_repeat_dom_sf"/>
</dbReference>
<name>A0A6J8AXB3_MYTCO</name>
<dbReference type="PROSITE" id="PS50082">
    <property type="entry name" value="WD_REPEATS_2"/>
    <property type="match status" value="5"/>
</dbReference>
<evidence type="ECO:0000313" key="4">
    <source>
        <dbReference type="EMBL" id="CAC5375374.1"/>
    </source>
</evidence>
<dbReference type="PANTHER" id="PTHR44464">
    <property type="entry name" value="WD REPEAT-CONTAINING PROTEIN 17"/>
    <property type="match status" value="1"/>
</dbReference>
<keyword evidence="5" id="KW-1185">Reference proteome</keyword>
<protein>
    <submittedName>
        <fullName evidence="4">WD repeat-containing protein 17</fullName>
    </submittedName>
</protein>
<gene>
    <name evidence="4" type="ORF">MCOR_12389</name>
</gene>
<dbReference type="SMART" id="SM00320">
    <property type="entry name" value="WD40"/>
    <property type="match status" value="10"/>
</dbReference>
<dbReference type="PRINTS" id="PR00320">
    <property type="entry name" value="GPROTEINBRPT"/>
</dbReference>
<evidence type="ECO:0000313" key="5">
    <source>
        <dbReference type="Proteomes" id="UP000507470"/>
    </source>
</evidence>
<feature type="repeat" description="WD" evidence="3">
    <location>
        <begin position="511"/>
        <end position="553"/>
    </location>
</feature>
<dbReference type="PROSITE" id="PS00678">
    <property type="entry name" value="WD_REPEATS_1"/>
    <property type="match status" value="4"/>
</dbReference>
<evidence type="ECO:0000256" key="2">
    <source>
        <dbReference type="ARBA" id="ARBA00022737"/>
    </source>
</evidence>
<feature type="repeat" description="WD" evidence="3">
    <location>
        <begin position="727"/>
        <end position="769"/>
    </location>
</feature>
<dbReference type="EMBL" id="CACVKT020002147">
    <property type="protein sequence ID" value="CAC5375374.1"/>
    <property type="molecule type" value="Genomic_DNA"/>
</dbReference>
<dbReference type="CDD" id="cd00200">
    <property type="entry name" value="WD40"/>
    <property type="match status" value="1"/>
</dbReference>
<dbReference type="Proteomes" id="UP000507470">
    <property type="component" value="Unassembled WGS sequence"/>
</dbReference>
<keyword evidence="1 3" id="KW-0853">WD repeat</keyword>
<dbReference type="PROSITE" id="PS50294">
    <property type="entry name" value="WD_REPEATS_REGION"/>
    <property type="match status" value="5"/>
</dbReference>
<feature type="repeat" description="WD" evidence="3">
    <location>
        <begin position="684"/>
        <end position="726"/>
    </location>
</feature>
<dbReference type="OrthoDB" id="2161379at2759"/>
<evidence type="ECO:0000256" key="3">
    <source>
        <dbReference type="PROSITE-ProRule" id="PRU00221"/>
    </source>
</evidence>
<proteinExistence type="predicted"/>
<accession>A0A6J8AXB3</accession>
<dbReference type="SUPFAM" id="SSF50978">
    <property type="entry name" value="WD40 repeat-like"/>
    <property type="match status" value="2"/>
</dbReference>
<dbReference type="PANTHER" id="PTHR44464:SF1">
    <property type="entry name" value="WD REPEAT-CONTAINING PROTEIN 17"/>
    <property type="match status" value="1"/>
</dbReference>
<feature type="repeat" description="WD" evidence="3">
    <location>
        <begin position="770"/>
        <end position="804"/>
    </location>
</feature>
<dbReference type="Gene3D" id="2.130.10.10">
    <property type="entry name" value="YVTN repeat-like/Quinoprotein amine dehydrogenase"/>
    <property type="match status" value="4"/>
</dbReference>
<organism evidence="4 5">
    <name type="scientific">Mytilus coruscus</name>
    <name type="common">Sea mussel</name>
    <dbReference type="NCBI Taxonomy" id="42192"/>
    <lineage>
        <taxon>Eukaryota</taxon>
        <taxon>Metazoa</taxon>
        <taxon>Spiralia</taxon>
        <taxon>Lophotrochozoa</taxon>
        <taxon>Mollusca</taxon>
        <taxon>Bivalvia</taxon>
        <taxon>Autobranchia</taxon>
        <taxon>Pteriomorphia</taxon>
        <taxon>Mytilida</taxon>
        <taxon>Mytiloidea</taxon>
        <taxon>Mytilidae</taxon>
        <taxon>Mytilinae</taxon>
        <taxon>Mytilus</taxon>
    </lineage>
</organism>